<gene>
    <name evidence="1" type="ORF">GCM10010104_50690</name>
</gene>
<evidence type="ECO:0000313" key="1">
    <source>
        <dbReference type="EMBL" id="GAA2248045.1"/>
    </source>
</evidence>
<organism evidence="1 2">
    <name type="scientific">Streptomyces indiaensis</name>
    <dbReference type="NCBI Taxonomy" id="284033"/>
    <lineage>
        <taxon>Bacteria</taxon>
        <taxon>Bacillati</taxon>
        <taxon>Actinomycetota</taxon>
        <taxon>Actinomycetes</taxon>
        <taxon>Kitasatosporales</taxon>
        <taxon>Streptomycetaceae</taxon>
        <taxon>Streptomyces</taxon>
    </lineage>
</organism>
<comment type="caution">
    <text evidence="1">The sequence shown here is derived from an EMBL/GenBank/DDBJ whole genome shotgun (WGS) entry which is preliminary data.</text>
</comment>
<protein>
    <submittedName>
        <fullName evidence="1">Uncharacterized protein</fullName>
    </submittedName>
</protein>
<dbReference type="Proteomes" id="UP001501474">
    <property type="component" value="Unassembled WGS sequence"/>
</dbReference>
<sequence length="59" mass="6118">MRGPGASAKGAVGSHVVIYAVTAGLLPPPPVTFEAVGNRLRRLGVRVLSFDDVLRTACT</sequence>
<reference evidence="2" key="1">
    <citation type="journal article" date="2019" name="Int. J. Syst. Evol. Microbiol.">
        <title>The Global Catalogue of Microorganisms (GCM) 10K type strain sequencing project: providing services to taxonomists for standard genome sequencing and annotation.</title>
        <authorList>
            <consortium name="The Broad Institute Genomics Platform"/>
            <consortium name="The Broad Institute Genome Sequencing Center for Infectious Disease"/>
            <person name="Wu L."/>
            <person name="Ma J."/>
        </authorList>
    </citation>
    <scope>NUCLEOTIDE SEQUENCE [LARGE SCALE GENOMIC DNA]</scope>
    <source>
        <strain evidence="2">JCM 3053</strain>
    </source>
</reference>
<keyword evidence="2" id="KW-1185">Reference proteome</keyword>
<accession>A0ABP5R2V4</accession>
<evidence type="ECO:0000313" key="2">
    <source>
        <dbReference type="Proteomes" id="UP001501474"/>
    </source>
</evidence>
<name>A0ABP5R2V4_9ACTN</name>
<proteinExistence type="predicted"/>
<dbReference type="EMBL" id="BAAART010000116">
    <property type="protein sequence ID" value="GAA2248045.1"/>
    <property type="molecule type" value="Genomic_DNA"/>
</dbReference>